<feature type="compositionally biased region" description="Basic and acidic residues" evidence="7">
    <location>
        <begin position="292"/>
        <end position="322"/>
    </location>
</feature>
<accession>A0A9W7BIR2</accession>
<evidence type="ECO:0000256" key="1">
    <source>
        <dbReference type="ARBA" id="ARBA00004141"/>
    </source>
</evidence>
<feature type="transmembrane region" description="Helical" evidence="8">
    <location>
        <begin position="463"/>
        <end position="483"/>
    </location>
</feature>
<feature type="compositionally biased region" description="Acidic residues" evidence="7">
    <location>
        <begin position="1113"/>
        <end position="1124"/>
    </location>
</feature>
<dbReference type="SUPFAM" id="SSF51206">
    <property type="entry name" value="cAMP-binding domain-like"/>
    <property type="match status" value="1"/>
</dbReference>
<feature type="transmembrane region" description="Helical" evidence="8">
    <location>
        <begin position="535"/>
        <end position="562"/>
    </location>
</feature>
<feature type="domain" description="Cyclic nucleotide-binding" evidence="9">
    <location>
        <begin position="744"/>
        <end position="794"/>
    </location>
</feature>
<organism evidence="10 11">
    <name type="scientific">Triparma strigata</name>
    <dbReference type="NCBI Taxonomy" id="1606541"/>
    <lineage>
        <taxon>Eukaryota</taxon>
        <taxon>Sar</taxon>
        <taxon>Stramenopiles</taxon>
        <taxon>Ochrophyta</taxon>
        <taxon>Bolidophyceae</taxon>
        <taxon>Parmales</taxon>
        <taxon>Triparmaceae</taxon>
        <taxon>Triparma</taxon>
    </lineage>
</organism>
<dbReference type="Proteomes" id="UP001165085">
    <property type="component" value="Unassembled WGS sequence"/>
</dbReference>
<dbReference type="InterPro" id="IPR014710">
    <property type="entry name" value="RmlC-like_jellyroll"/>
</dbReference>
<gene>
    <name evidence="10" type="ORF">TrST_g1739</name>
</gene>
<dbReference type="EMBL" id="BRXY01000382">
    <property type="protein sequence ID" value="GMH91212.1"/>
    <property type="molecule type" value="Genomic_DNA"/>
</dbReference>
<keyword evidence="4 8" id="KW-1133">Transmembrane helix</keyword>
<dbReference type="InterPro" id="IPR000595">
    <property type="entry name" value="cNMP-bd_dom"/>
</dbReference>
<dbReference type="PROSITE" id="PS50042">
    <property type="entry name" value="CNMP_BINDING_3"/>
    <property type="match status" value="2"/>
</dbReference>
<evidence type="ECO:0000256" key="2">
    <source>
        <dbReference type="ARBA" id="ARBA00022448"/>
    </source>
</evidence>
<keyword evidence="2" id="KW-0813">Transport</keyword>
<dbReference type="PROSITE" id="PS00888">
    <property type="entry name" value="CNMP_BINDING_1"/>
    <property type="match status" value="1"/>
</dbReference>
<evidence type="ECO:0000256" key="6">
    <source>
        <dbReference type="ARBA" id="ARBA00023136"/>
    </source>
</evidence>
<feature type="compositionally biased region" description="Low complexity" evidence="7">
    <location>
        <begin position="212"/>
        <end position="222"/>
    </location>
</feature>
<evidence type="ECO:0000256" key="8">
    <source>
        <dbReference type="SAM" id="Phobius"/>
    </source>
</evidence>
<dbReference type="AlphaFoldDB" id="A0A9W7BIR2"/>
<evidence type="ECO:0000256" key="3">
    <source>
        <dbReference type="ARBA" id="ARBA00022692"/>
    </source>
</evidence>
<dbReference type="PANTHER" id="PTHR45689:SF5">
    <property type="entry name" value="I[[H]] CHANNEL, ISOFORM E"/>
    <property type="match status" value="1"/>
</dbReference>
<comment type="subcellular location">
    <subcellularLocation>
        <location evidence="1">Membrane</location>
        <topology evidence="1">Multi-pass membrane protein</topology>
    </subcellularLocation>
</comment>
<keyword evidence="6 8" id="KW-0472">Membrane</keyword>
<feature type="compositionally biased region" description="Basic and acidic residues" evidence="7">
    <location>
        <begin position="193"/>
        <end position="209"/>
    </location>
</feature>
<dbReference type="SUPFAM" id="SSF81324">
    <property type="entry name" value="Voltage-gated potassium channels"/>
    <property type="match status" value="1"/>
</dbReference>
<evidence type="ECO:0000256" key="4">
    <source>
        <dbReference type="ARBA" id="ARBA00022989"/>
    </source>
</evidence>
<dbReference type="InterPro" id="IPR018488">
    <property type="entry name" value="cNMP-bd_CS"/>
</dbReference>
<feature type="compositionally biased region" description="Polar residues" evidence="7">
    <location>
        <begin position="853"/>
        <end position="863"/>
    </location>
</feature>
<dbReference type="PANTHER" id="PTHR45689">
    <property type="entry name" value="I[[H]] CHANNEL, ISOFORM E"/>
    <property type="match status" value="1"/>
</dbReference>
<feature type="compositionally biased region" description="Basic and acidic residues" evidence="7">
    <location>
        <begin position="84"/>
        <end position="94"/>
    </location>
</feature>
<comment type="caution">
    <text evidence="10">The sequence shown here is derived from an EMBL/GenBank/DDBJ whole genome shotgun (WGS) entry which is preliminary data.</text>
</comment>
<dbReference type="GO" id="GO:0035725">
    <property type="term" value="P:sodium ion transmembrane transport"/>
    <property type="evidence" value="ECO:0007669"/>
    <property type="project" value="TreeGrafter"/>
</dbReference>
<name>A0A9W7BIR2_9STRA</name>
<feature type="compositionally biased region" description="Low complexity" evidence="7">
    <location>
        <begin position="1083"/>
        <end position="1096"/>
    </location>
</feature>
<dbReference type="GO" id="GO:0003254">
    <property type="term" value="P:regulation of membrane depolarization"/>
    <property type="evidence" value="ECO:0007669"/>
    <property type="project" value="TreeGrafter"/>
</dbReference>
<feature type="region of interest" description="Disordered" evidence="7">
    <location>
        <begin position="262"/>
        <end position="322"/>
    </location>
</feature>
<dbReference type="Gene3D" id="2.60.120.10">
    <property type="entry name" value="Jelly Rolls"/>
    <property type="match status" value="1"/>
</dbReference>
<proteinExistence type="predicted"/>
<dbReference type="Gene3D" id="1.10.287.630">
    <property type="entry name" value="Helix hairpin bin"/>
    <property type="match status" value="1"/>
</dbReference>
<keyword evidence="5" id="KW-0406">Ion transport</keyword>
<feature type="region of interest" description="Disordered" evidence="7">
    <location>
        <begin position="1042"/>
        <end position="1175"/>
    </location>
</feature>
<evidence type="ECO:0000313" key="11">
    <source>
        <dbReference type="Proteomes" id="UP001165085"/>
    </source>
</evidence>
<dbReference type="PROSITE" id="PS00889">
    <property type="entry name" value="CNMP_BINDING_2"/>
    <property type="match status" value="1"/>
</dbReference>
<dbReference type="Pfam" id="PF00027">
    <property type="entry name" value="cNMP_binding"/>
    <property type="match status" value="1"/>
</dbReference>
<reference evidence="11" key="1">
    <citation type="journal article" date="2023" name="Commun. Biol.">
        <title>Genome analysis of Parmales, the sister group of diatoms, reveals the evolutionary specialization of diatoms from phago-mixotrophs to photoautotrophs.</title>
        <authorList>
            <person name="Ban H."/>
            <person name="Sato S."/>
            <person name="Yoshikawa S."/>
            <person name="Yamada K."/>
            <person name="Nakamura Y."/>
            <person name="Ichinomiya M."/>
            <person name="Sato N."/>
            <person name="Blanc-Mathieu R."/>
            <person name="Endo H."/>
            <person name="Kuwata A."/>
            <person name="Ogata H."/>
        </authorList>
    </citation>
    <scope>NUCLEOTIDE SEQUENCE [LARGE SCALE GENOMIC DNA]</scope>
    <source>
        <strain evidence="11">NIES 3701</strain>
    </source>
</reference>
<dbReference type="CDD" id="cd00038">
    <property type="entry name" value="CAP_ED"/>
    <property type="match status" value="1"/>
</dbReference>
<feature type="compositionally biased region" description="Basic and acidic residues" evidence="7">
    <location>
        <begin position="1068"/>
        <end position="1078"/>
    </location>
</feature>
<dbReference type="InterPro" id="IPR051413">
    <property type="entry name" value="K/Na_HCN_channel"/>
</dbReference>
<sequence length="1175" mass="132016">MPRPSLTAGNGPDGRRVSLRNIMGLEPETSPQDVIRDLEAAANEFGLTSSTVQEMEPMVGRKSPSFTGRDRTSGAGIIQKQKSSGRELVRDGKSPDGSYRTALHEAKDAQNLFPSKLLSPEPGGSQRTSTEWGKKRDSARMSQSHPGVTRHHVHEEQKVQETQEGDEEHQKRVSFKSGDEEDGEGDNNGSAQRKPEGVLKNSRASDPKSARRQQGSGVSRRGSLIEQAGEKIISLSSSAAQKGKRKLQSVVKVLGLHARTRASVRAEEDEEAGGDTLMEMGGAEKKKKTSPKFRDSRRIQVTPKEARGNDKKEKAEKAKVDARKHENLVDQLKLRKKTHTSDEIQAKVMKLSQKQQDDFESTKVLGCVKVWHPTSPPLRYWDLIIAVLVFSQLLMVPFQLAGFPGADSNFMENLNIWIDLIFVSDILVQFNLAVERSEQGYYGDDIDLILDRKKIAKLYLQKWFAIDVLAVSPLFVYVLGKVGALSLKGSETTNLLKLIKAFRLPRLFRLMRIFRVMRTINMRSKEMQWLMYSRYSYLFSVFYLLLTLFLMVHVYACLWYAISGLNIGQRFLIAVQTWFPPLNSDGSYDEDYDSSYKYDSEANNTVFLEATYPMAFHQAVLMIMGESMDLETDGERWMSSVLMIAGSVLMAIVFGEVSMYITNFYASSNMFQKKMTDLYESMEALGLPQSLQERIHLFYKYVWDEHHSIDGRPAILTFVPELSTNLAKEIYLYLFSDMITKVPMFHNRPADVVQHLVLAVQTLIYMPKDYVIVKGEFGQEMFFIQSGKCDVIVEITTALTTSELDAIGHTKSSVKDRLFGKRSLAKTSTFGFAGFKAVNIGKRTQKSDEENEYNLSGRGTPSGSDKDGNDAGRTSNRVSINGTLYKVVEKSVKELDTGSYFGEIALITDSRRTASIRSRTFTELLVLSRDDFMRITENNQDDREEMKAQIRSRYKTDKNVTKLFKKDAGDATASVSDELEKQRAGATYARATAGRRQSFLQVHAASGANGGHKNSVVDNEIHELKGQLRTMQSLMLRMNKGMDNLVASDQRRKEKVKRRRKKLKMLRQFKDEMRDTKEGGSSGESSRSSKTASTTTQGSPLSEDDDSHGIGLDEAELSSTDEEEGKGGEGKEESDNEDDNNEEEDDFDSEVFSHSSKLEKQDTPLPGQLELMGGE</sequence>
<evidence type="ECO:0000259" key="9">
    <source>
        <dbReference type="PROSITE" id="PS50042"/>
    </source>
</evidence>
<feature type="compositionally biased region" description="Basic residues" evidence="7">
    <location>
        <begin position="1053"/>
        <end position="1067"/>
    </location>
</feature>
<evidence type="ECO:0000313" key="10">
    <source>
        <dbReference type="EMBL" id="GMH91212.1"/>
    </source>
</evidence>
<feature type="region of interest" description="Disordered" evidence="7">
    <location>
        <begin position="846"/>
        <end position="875"/>
    </location>
</feature>
<dbReference type="InterPro" id="IPR005821">
    <property type="entry name" value="Ion_trans_dom"/>
</dbReference>
<keyword evidence="11" id="KW-1185">Reference proteome</keyword>
<feature type="compositionally biased region" description="Acidic residues" evidence="7">
    <location>
        <begin position="1134"/>
        <end position="1149"/>
    </location>
</feature>
<dbReference type="GO" id="GO:0005249">
    <property type="term" value="F:voltage-gated potassium channel activity"/>
    <property type="evidence" value="ECO:0007669"/>
    <property type="project" value="TreeGrafter"/>
</dbReference>
<dbReference type="GO" id="GO:0098855">
    <property type="term" value="C:HCN channel complex"/>
    <property type="evidence" value="ECO:0007669"/>
    <property type="project" value="TreeGrafter"/>
</dbReference>
<feature type="region of interest" description="Disordered" evidence="7">
    <location>
        <begin position="50"/>
        <end position="225"/>
    </location>
</feature>
<dbReference type="Pfam" id="PF00520">
    <property type="entry name" value="Ion_trans"/>
    <property type="match status" value="1"/>
</dbReference>
<feature type="domain" description="Cyclic nucleotide-binding" evidence="9">
    <location>
        <begin position="878"/>
        <end position="953"/>
    </location>
</feature>
<evidence type="ECO:0000256" key="5">
    <source>
        <dbReference type="ARBA" id="ARBA00023065"/>
    </source>
</evidence>
<protein>
    <recommendedName>
        <fullName evidence="9">Cyclic nucleotide-binding domain-containing protein</fullName>
    </recommendedName>
</protein>
<dbReference type="InterPro" id="IPR018490">
    <property type="entry name" value="cNMP-bd_dom_sf"/>
</dbReference>
<dbReference type="Gene3D" id="1.10.287.70">
    <property type="match status" value="1"/>
</dbReference>
<dbReference type="OrthoDB" id="421226at2759"/>
<keyword evidence="3 8" id="KW-0812">Transmembrane</keyword>
<evidence type="ECO:0000256" key="7">
    <source>
        <dbReference type="SAM" id="MobiDB-lite"/>
    </source>
</evidence>